<dbReference type="InterPro" id="IPR045266">
    <property type="entry name" value="DOH_DOMON"/>
</dbReference>
<keyword evidence="2" id="KW-1133">Transmembrane helix</keyword>
<evidence type="ECO:0008006" key="7">
    <source>
        <dbReference type="Google" id="ProtNLM"/>
    </source>
</evidence>
<dbReference type="CDD" id="cd09631">
    <property type="entry name" value="DOMON_DOH"/>
    <property type="match status" value="1"/>
</dbReference>
<dbReference type="PANTHER" id="PTHR24036:SF16">
    <property type="entry name" value="KNICKKOPF"/>
    <property type="match status" value="1"/>
</dbReference>
<evidence type="ECO:0000259" key="3">
    <source>
        <dbReference type="PROSITE" id="PS50836"/>
    </source>
</evidence>
<dbReference type="PROSITE" id="PS51549">
    <property type="entry name" value="DM13"/>
    <property type="match status" value="2"/>
</dbReference>
<keyword evidence="6" id="KW-1185">Reference proteome</keyword>
<feature type="domain" description="DM13" evidence="4">
    <location>
        <begin position="165"/>
        <end position="258"/>
    </location>
</feature>
<sequence length="701" mass="79576">MEKWINQKSPRTGRLTDIQLPCQSIAMLIVFLVFATISASVITAEDYQGLFLGKLNTYAHQVSGDVYAVDEYTILIKSFFYDGLSADAFFWSGATVRPSNIGFIVPDETGRTNKLRRYNNEDITIRLPEDKKLNSIKWFSIWDIRDRRNLADIYIPEEFEPPSPQRISEFSRISNGVQSGPVVILDSKTIAIPELYYDGLSENTFFWVGDGPHLESLGPYSNEEIILELPGSMTVFEIDWLAIWNAEHEINYGSVIIPDNLNIPPSLTSLIKHESPLPNCEQLHRRLQLSWEIFGPQITFEVAGQIDPNDYIAFGLSGSPNRTQMIGADVSISYLDGHFGKTEDYNLTEKYPCTNVLGLHKGICPDSKVGGVENFQIHTYVREEGITKITYRRNLINTGDEGDRIFEKQGKSSVIWAIGKLNPLKEPRMHHYYPKGLIQLEFGRKPAVRNCYQFTKTSERSPYTISNLAKRKTWGPLRVFNQSLTTFYARLGVPGGIRGYTSLTGSTSPGLVWYINGLMAPSLFVKRGRTYLFRVEGGNNPHNARYYHPLYITDDAMGGLVRQDDKERKKRHVYAGIDYDRKGRPTPTASGRLCLWDYPNSMDARKADNYQTFIQFRNALNYTCEQGNVGLLQWTPNSSTPDVVYYQSFTQRNMGGKIFVLDDFSLLPTFVSGSNTISLSFLLVFTPLFFLTIIPMLNNLS</sequence>
<evidence type="ECO:0000313" key="6">
    <source>
        <dbReference type="Proteomes" id="UP000015104"/>
    </source>
</evidence>
<dbReference type="InterPro" id="IPR005018">
    <property type="entry name" value="DOMON_domain"/>
</dbReference>
<dbReference type="InterPro" id="IPR052126">
    <property type="entry name" value="Spindle_Org/Thrombomodulin"/>
</dbReference>
<dbReference type="Pfam" id="PF03351">
    <property type="entry name" value="DOMON"/>
    <property type="match status" value="1"/>
</dbReference>
<dbReference type="PROSITE" id="PS50836">
    <property type="entry name" value="DOMON"/>
    <property type="match status" value="1"/>
</dbReference>
<evidence type="ECO:0000256" key="2">
    <source>
        <dbReference type="SAM" id="Phobius"/>
    </source>
</evidence>
<dbReference type="PANTHER" id="PTHR24036">
    <property type="entry name" value="SKELETOR-RELATED"/>
    <property type="match status" value="1"/>
</dbReference>
<dbReference type="Proteomes" id="UP000015104">
    <property type="component" value="Unassembled WGS sequence"/>
</dbReference>
<reference evidence="6" key="1">
    <citation type="submission" date="2011-08" db="EMBL/GenBank/DDBJ databases">
        <authorList>
            <person name="Rombauts S."/>
        </authorList>
    </citation>
    <scope>NUCLEOTIDE SEQUENCE</scope>
    <source>
        <strain evidence="6">London</strain>
    </source>
</reference>
<feature type="transmembrane region" description="Helical" evidence="2">
    <location>
        <begin position="20"/>
        <end position="42"/>
    </location>
</feature>
<organism evidence="5 6">
    <name type="scientific">Tetranychus urticae</name>
    <name type="common">Two-spotted spider mite</name>
    <dbReference type="NCBI Taxonomy" id="32264"/>
    <lineage>
        <taxon>Eukaryota</taxon>
        <taxon>Metazoa</taxon>
        <taxon>Ecdysozoa</taxon>
        <taxon>Arthropoda</taxon>
        <taxon>Chelicerata</taxon>
        <taxon>Arachnida</taxon>
        <taxon>Acari</taxon>
        <taxon>Acariformes</taxon>
        <taxon>Trombidiformes</taxon>
        <taxon>Prostigmata</taxon>
        <taxon>Eleutherengona</taxon>
        <taxon>Raphignathae</taxon>
        <taxon>Tetranychoidea</taxon>
        <taxon>Tetranychidae</taxon>
        <taxon>Tetranychus</taxon>
    </lineage>
</organism>
<reference evidence="5" key="2">
    <citation type="submission" date="2015-06" db="UniProtKB">
        <authorList>
            <consortium name="EnsemblMetazoa"/>
        </authorList>
    </citation>
    <scope>IDENTIFICATION</scope>
</reference>
<feature type="domain" description="DM13" evidence="4">
    <location>
        <begin position="49"/>
        <end position="156"/>
    </location>
</feature>
<dbReference type="Pfam" id="PF10517">
    <property type="entry name" value="DM13"/>
    <property type="match status" value="2"/>
</dbReference>
<feature type="transmembrane region" description="Helical" evidence="2">
    <location>
        <begin position="677"/>
        <end position="697"/>
    </location>
</feature>
<dbReference type="SMART" id="SM00686">
    <property type="entry name" value="DM13"/>
    <property type="match status" value="2"/>
</dbReference>
<dbReference type="EMBL" id="CAEY01002007">
    <property type="status" value="NOT_ANNOTATED_CDS"/>
    <property type="molecule type" value="Genomic_DNA"/>
</dbReference>
<keyword evidence="2" id="KW-0812">Transmembrane</keyword>
<dbReference type="EnsemblMetazoa" id="tetur09g01210.1">
    <property type="protein sequence ID" value="tetur09g01210.1"/>
    <property type="gene ID" value="tetur09g01210"/>
</dbReference>
<accession>T1KD03</accession>
<feature type="domain" description="DOMON" evidence="3">
    <location>
        <begin position="285"/>
        <end position="419"/>
    </location>
</feature>
<protein>
    <recommendedName>
        <fullName evidence="7">DOMON domain-containing protein</fullName>
    </recommendedName>
</protein>
<evidence type="ECO:0000256" key="1">
    <source>
        <dbReference type="ARBA" id="ARBA00022737"/>
    </source>
</evidence>
<dbReference type="AlphaFoldDB" id="T1KD03"/>
<dbReference type="InterPro" id="IPR019545">
    <property type="entry name" value="DM13_domain"/>
</dbReference>
<proteinExistence type="predicted"/>
<name>T1KD03_TETUR</name>
<keyword evidence="2" id="KW-0472">Membrane</keyword>
<keyword evidence="1" id="KW-0677">Repeat</keyword>
<dbReference type="SMART" id="SM00664">
    <property type="entry name" value="DoH"/>
    <property type="match status" value="1"/>
</dbReference>
<evidence type="ECO:0000313" key="5">
    <source>
        <dbReference type="EnsemblMetazoa" id="tetur09g01210.1"/>
    </source>
</evidence>
<dbReference type="HOGENOM" id="CLU_1295851_0_0_1"/>
<dbReference type="eggNOG" id="KOG4731">
    <property type="taxonomic scope" value="Eukaryota"/>
</dbReference>
<evidence type="ECO:0000259" key="4">
    <source>
        <dbReference type="PROSITE" id="PS51549"/>
    </source>
</evidence>